<dbReference type="Proteomes" id="UP001297581">
    <property type="component" value="Unassembled WGS sequence"/>
</dbReference>
<keyword evidence="2" id="KW-0732">Signal</keyword>
<gene>
    <name evidence="3" type="ORF">MJ923_01765</name>
</gene>
<reference evidence="3 4" key="1">
    <citation type="submission" date="2022-02" db="EMBL/GenBank/DDBJ databases">
        <title>The genome sequence of Shewanella sp. 3B26.</title>
        <authorList>
            <person name="Du J."/>
        </authorList>
    </citation>
    <scope>NUCLEOTIDE SEQUENCE [LARGE SCALE GENOMIC DNA]</scope>
    <source>
        <strain evidence="3 4">3B26</strain>
    </source>
</reference>
<evidence type="ECO:0000313" key="3">
    <source>
        <dbReference type="EMBL" id="MCH4293030.1"/>
    </source>
</evidence>
<feature type="region of interest" description="Disordered" evidence="1">
    <location>
        <begin position="98"/>
        <end position="121"/>
    </location>
</feature>
<protein>
    <submittedName>
        <fullName evidence="3">Uncharacterized protein</fullName>
    </submittedName>
</protein>
<feature type="compositionally biased region" description="Polar residues" evidence="1">
    <location>
        <begin position="101"/>
        <end position="114"/>
    </location>
</feature>
<comment type="caution">
    <text evidence="3">The sequence shown here is derived from an EMBL/GenBank/DDBJ whole genome shotgun (WGS) entry which is preliminary data.</text>
</comment>
<keyword evidence="4" id="KW-1185">Reference proteome</keyword>
<feature type="chain" id="PRO_5042583826" evidence="2">
    <location>
        <begin position="23"/>
        <end position="121"/>
    </location>
</feature>
<feature type="signal peptide" evidence="2">
    <location>
        <begin position="1"/>
        <end position="22"/>
    </location>
</feature>
<sequence length="121" mass="14207">MKRLTRIMPVMFALGLTLPALAGQVVVRNTDEPFDAFAVRDELARQHEWQEALRAEQQLQILERLPVGCLLRPTPYRHFRCDGLFYRPYPWRGKELYISVPNPQQGDHPQQKNTKPAREQR</sequence>
<accession>A0AAJ1F9A8</accession>
<dbReference type="EMBL" id="JAKUDL010000001">
    <property type="protein sequence ID" value="MCH4293030.1"/>
    <property type="molecule type" value="Genomic_DNA"/>
</dbReference>
<dbReference type="RefSeq" id="WP_240589650.1">
    <property type="nucleotide sequence ID" value="NZ_JAKUDL010000001.1"/>
</dbReference>
<name>A0AAJ1F9A8_9GAMM</name>
<dbReference type="AlphaFoldDB" id="A0AAJ1F9A8"/>
<evidence type="ECO:0000313" key="4">
    <source>
        <dbReference type="Proteomes" id="UP001297581"/>
    </source>
</evidence>
<evidence type="ECO:0000256" key="2">
    <source>
        <dbReference type="SAM" id="SignalP"/>
    </source>
</evidence>
<organism evidence="3 4">
    <name type="scientific">Shewanella zhuhaiensis</name>
    <dbReference type="NCBI Taxonomy" id="2919576"/>
    <lineage>
        <taxon>Bacteria</taxon>
        <taxon>Pseudomonadati</taxon>
        <taxon>Pseudomonadota</taxon>
        <taxon>Gammaproteobacteria</taxon>
        <taxon>Alteromonadales</taxon>
        <taxon>Shewanellaceae</taxon>
        <taxon>Shewanella</taxon>
    </lineage>
</organism>
<proteinExistence type="predicted"/>
<evidence type="ECO:0000256" key="1">
    <source>
        <dbReference type="SAM" id="MobiDB-lite"/>
    </source>
</evidence>